<dbReference type="InterPro" id="IPR036188">
    <property type="entry name" value="FAD/NAD-bd_sf"/>
</dbReference>
<dbReference type="Gene3D" id="3.30.560.10">
    <property type="entry name" value="Glucose Oxidase, domain 3"/>
    <property type="match status" value="1"/>
</dbReference>
<dbReference type="SUPFAM" id="SSF54373">
    <property type="entry name" value="FAD-linked reductases, C-terminal domain"/>
    <property type="match status" value="1"/>
</dbReference>
<dbReference type="EMBL" id="DS995902">
    <property type="protein sequence ID" value="EEA23582.1"/>
    <property type="molecule type" value="Genomic_DNA"/>
</dbReference>
<accession>B6QK88</accession>
<dbReference type="InterPro" id="IPR000172">
    <property type="entry name" value="GMC_OxRdtase_N"/>
</dbReference>
<comment type="similarity">
    <text evidence="1">Belongs to the GMC oxidoreductase family.</text>
</comment>
<dbReference type="GO" id="GO:0016614">
    <property type="term" value="F:oxidoreductase activity, acting on CH-OH group of donors"/>
    <property type="evidence" value="ECO:0007669"/>
    <property type="project" value="InterPro"/>
</dbReference>
<evidence type="ECO:0000259" key="3">
    <source>
        <dbReference type="PROSITE" id="PS00624"/>
    </source>
</evidence>
<dbReference type="Pfam" id="PF00732">
    <property type="entry name" value="GMC_oxred_N"/>
    <property type="match status" value="1"/>
</dbReference>
<evidence type="ECO:0000256" key="2">
    <source>
        <dbReference type="PIRSR" id="PIRSR000137-2"/>
    </source>
</evidence>
<dbReference type="VEuPathDB" id="FungiDB:PMAA_101670"/>
<feature type="binding site" evidence="2">
    <location>
        <begin position="101"/>
        <end position="104"/>
    </location>
    <ligand>
        <name>FAD</name>
        <dbReference type="ChEBI" id="CHEBI:57692"/>
    </ligand>
</feature>
<feature type="binding site" evidence="2">
    <location>
        <position position="235"/>
    </location>
    <ligand>
        <name>FAD</name>
        <dbReference type="ChEBI" id="CHEBI:57692"/>
    </ligand>
</feature>
<dbReference type="Proteomes" id="UP000001294">
    <property type="component" value="Unassembled WGS sequence"/>
</dbReference>
<proteinExistence type="inferred from homology"/>
<dbReference type="HOGENOM" id="CLU_002865_5_1_1"/>
<evidence type="ECO:0000313" key="5">
    <source>
        <dbReference type="Proteomes" id="UP000001294"/>
    </source>
</evidence>
<dbReference type="InterPro" id="IPR012132">
    <property type="entry name" value="GMC_OxRdtase"/>
</dbReference>
<evidence type="ECO:0000313" key="4">
    <source>
        <dbReference type="EMBL" id="EEA23582.1"/>
    </source>
</evidence>
<evidence type="ECO:0000256" key="1">
    <source>
        <dbReference type="ARBA" id="ARBA00010790"/>
    </source>
</evidence>
<dbReference type="PIRSF" id="PIRSF000137">
    <property type="entry name" value="Alcohol_oxidase"/>
    <property type="match status" value="1"/>
</dbReference>
<feature type="domain" description="Glucose-methanol-choline oxidoreductase N-terminal" evidence="3">
    <location>
        <begin position="274"/>
        <end position="288"/>
    </location>
</feature>
<protein>
    <submittedName>
        <fullName evidence="4">Glucose-methanol-choline (Gmc) oxidoreductase, putative</fullName>
    </submittedName>
</protein>
<dbReference type="PANTHER" id="PTHR11552:SF78">
    <property type="entry name" value="GLUCOSE-METHANOL-CHOLINE OXIDOREDUCTASE N-TERMINAL DOMAIN-CONTAINING PROTEIN"/>
    <property type="match status" value="1"/>
</dbReference>
<comment type="cofactor">
    <cofactor evidence="2">
        <name>FAD</name>
        <dbReference type="ChEBI" id="CHEBI:57692"/>
    </cofactor>
</comment>
<dbReference type="Pfam" id="PF05199">
    <property type="entry name" value="GMC_oxred_C"/>
    <property type="match status" value="1"/>
</dbReference>
<dbReference type="PROSITE" id="PS00624">
    <property type="entry name" value="GMC_OXRED_2"/>
    <property type="match status" value="1"/>
</dbReference>
<dbReference type="AlphaFoldDB" id="B6QK88"/>
<organism evidence="4 5">
    <name type="scientific">Talaromyces marneffei (strain ATCC 18224 / CBS 334.59 / QM 7333)</name>
    <name type="common">Penicillium marneffei</name>
    <dbReference type="NCBI Taxonomy" id="441960"/>
    <lineage>
        <taxon>Eukaryota</taxon>
        <taxon>Fungi</taxon>
        <taxon>Dikarya</taxon>
        <taxon>Ascomycota</taxon>
        <taxon>Pezizomycotina</taxon>
        <taxon>Eurotiomycetes</taxon>
        <taxon>Eurotiomycetidae</taxon>
        <taxon>Eurotiales</taxon>
        <taxon>Trichocomaceae</taxon>
        <taxon>Talaromyces</taxon>
        <taxon>Talaromyces sect. Talaromyces</taxon>
    </lineage>
</organism>
<reference evidence="5" key="1">
    <citation type="journal article" date="2015" name="Genome Announc.">
        <title>Genome sequence of the AIDS-associated pathogen Penicillium marneffei (ATCC18224) and its near taxonomic relative Talaromyces stipitatus (ATCC10500).</title>
        <authorList>
            <person name="Nierman W.C."/>
            <person name="Fedorova-Abrams N.D."/>
            <person name="Andrianopoulos A."/>
        </authorList>
    </citation>
    <scope>NUCLEOTIDE SEQUENCE [LARGE SCALE GENOMIC DNA]</scope>
    <source>
        <strain evidence="5">ATCC 18224 / CBS 334.59 / QM 7333</strain>
    </source>
</reference>
<dbReference type="GO" id="GO:0050660">
    <property type="term" value="F:flavin adenine dinucleotide binding"/>
    <property type="evidence" value="ECO:0007669"/>
    <property type="project" value="InterPro"/>
</dbReference>
<dbReference type="PANTHER" id="PTHR11552">
    <property type="entry name" value="GLUCOSE-METHANOL-CHOLINE GMC OXIDOREDUCTASE"/>
    <property type="match status" value="1"/>
</dbReference>
<gene>
    <name evidence="4" type="ORF">PMAA_101670</name>
</gene>
<sequence length="604" mass="66301">MPKSNHIPKEVDIVIAGGGTTGIVVASRLAKADPNLSILILEHGPDVRDNPQVVNPALFPTNLLPGSKTATFYTAEPSEYLNGRQSIVMTGGCLGGGSSINFLVYVRPQEIDFDDWKAEGWSGKEMIPFFKKFENFQDTDPEVDTSIHGYGGELSVGPGLNAQEELQQDFFQACEALGIGRVADVQDFKTSNAVGKWNSWVDKNDGLRQNVPRGFLYPILDAKNTGLQVATEVKVGRILFAKDTNRANGVEYFIGKDSEPGVVYARKQVILAAGALGSPQILERSGVGDSSLLSQLRIPIVSGLPGVGSSYQDHNLVLYTYKSTATKEQTIDGIRSGRLSIEDAYKQKLTAPDRYILGWNGFDCFGKLRPSEEQIRSFAPSLKELYDRDFKDRPEKPMMLFAILAGYLSDHSTIESGQYFSCVPYTAYPYSRGSIHVKSTSPFDVPEFNPGFFSNAADVEQMLYGYKLQREVARRLAHYHGPLEITHPKFPPGSKASYEHVDALSAERGFPVPIEYTAEDDDAIRDFLRQAVGTTWHSMSTCSMKKRELGGVVNERLNVYGVEGLKVVDLSICPENVSANTYSTALAIGEKAATLVAEELGITL</sequence>
<dbReference type="SUPFAM" id="SSF51905">
    <property type="entry name" value="FAD/NAD(P)-binding domain"/>
    <property type="match status" value="1"/>
</dbReference>
<dbReference type="Gene3D" id="3.50.50.60">
    <property type="entry name" value="FAD/NAD(P)-binding domain"/>
    <property type="match status" value="1"/>
</dbReference>
<keyword evidence="2" id="KW-0274">FAD</keyword>
<keyword evidence="5" id="KW-1185">Reference proteome</keyword>
<keyword evidence="2" id="KW-0285">Flavoprotein</keyword>
<dbReference type="OrthoDB" id="269227at2759"/>
<feature type="binding site" evidence="2">
    <location>
        <begin position="536"/>
        <end position="537"/>
    </location>
    <ligand>
        <name>FAD</name>
        <dbReference type="ChEBI" id="CHEBI:57692"/>
    </ligand>
</feature>
<name>B6QK88_TALMQ</name>
<dbReference type="PhylomeDB" id="B6QK88"/>
<feature type="binding site" evidence="2">
    <location>
        <begin position="20"/>
        <end position="21"/>
    </location>
    <ligand>
        <name>FAD</name>
        <dbReference type="ChEBI" id="CHEBI:57692"/>
    </ligand>
</feature>
<dbReference type="InterPro" id="IPR007867">
    <property type="entry name" value="GMC_OxRtase_C"/>
</dbReference>